<organism evidence="3 4">
    <name type="scientific">Mesorhabditis spiculigera</name>
    <dbReference type="NCBI Taxonomy" id="96644"/>
    <lineage>
        <taxon>Eukaryota</taxon>
        <taxon>Metazoa</taxon>
        <taxon>Ecdysozoa</taxon>
        <taxon>Nematoda</taxon>
        <taxon>Chromadorea</taxon>
        <taxon>Rhabditida</taxon>
        <taxon>Rhabditina</taxon>
        <taxon>Rhabditomorpha</taxon>
        <taxon>Rhabditoidea</taxon>
        <taxon>Rhabditidae</taxon>
        <taxon>Mesorhabditinae</taxon>
        <taxon>Mesorhabditis</taxon>
    </lineage>
</organism>
<evidence type="ECO:0000313" key="3">
    <source>
        <dbReference type="EMBL" id="CAJ0563862.1"/>
    </source>
</evidence>
<accession>A0AA36C8U6</accession>
<evidence type="ECO:0000256" key="2">
    <source>
        <dbReference type="SAM" id="Phobius"/>
    </source>
</evidence>
<comment type="caution">
    <text evidence="3">The sequence shown here is derived from an EMBL/GenBank/DDBJ whole genome shotgun (WGS) entry which is preliminary data.</text>
</comment>
<feature type="transmembrane region" description="Helical" evidence="2">
    <location>
        <begin position="199"/>
        <end position="221"/>
    </location>
</feature>
<keyword evidence="2" id="KW-0812">Transmembrane</keyword>
<dbReference type="Proteomes" id="UP001177023">
    <property type="component" value="Unassembled WGS sequence"/>
</dbReference>
<evidence type="ECO:0000256" key="1">
    <source>
        <dbReference type="SAM" id="MobiDB-lite"/>
    </source>
</evidence>
<keyword evidence="2" id="KW-0472">Membrane</keyword>
<dbReference type="EMBL" id="CATQJA010000751">
    <property type="protein sequence ID" value="CAJ0563862.1"/>
    <property type="molecule type" value="Genomic_DNA"/>
</dbReference>
<reference evidence="3" key="1">
    <citation type="submission" date="2023-06" db="EMBL/GenBank/DDBJ databases">
        <authorList>
            <person name="Delattre M."/>
        </authorList>
    </citation>
    <scope>NUCLEOTIDE SEQUENCE</scope>
    <source>
        <strain evidence="3">AF72</strain>
    </source>
</reference>
<feature type="compositionally biased region" description="Basic and acidic residues" evidence="1">
    <location>
        <begin position="249"/>
        <end position="258"/>
    </location>
</feature>
<feature type="non-terminal residue" evidence="3">
    <location>
        <position position="1"/>
    </location>
</feature>
<dbReference type="AlphaFoldDB" id="A0AA36C8U6"/>
<proteinExistence type="predicted"/>
<keyword evidence="2" id="KW-1133">Transmembrane helix</keyword>
<gene>
    <name evidence="3" type="ORF">MSPICULIGERA_LOCUS2580</name>
</gene>
<sequence>MSLQELVDEVNTMMRECKSSNYARLAGIDRHRRDGDKRCPNDRPFVCYVFDELHQEYPAWLKQRGDDSDEDQLKCGPCTVKKSQPCQDPLPLSSNLVLGRRPRVDNCHPKFCTSADKENPQLQHGLRVKRQGSSLPSVSYPRCIKTDGLPEDQKAIVQTDGLLDCEKNPFYTELGLESLTVAKLQLCSAVDPDKIDRDLPMVVACSVNGLMVIAIALAWYIRFGRPEKDDDDDDDEEMDSHSRKHDSSKKKTGDDDDA</sequence>
<keyword evidence="4" id="KW-1185">Reference proteome</keyword>
<protein>
    <submittedName>
        <fullName evidence="3">Uncharacterized protein</fullName>
    </submittedName>
</protein>
<feature type="compositionally biased region" description="Acidic residues" evidence="1">
    <location>
        <begin position="229"/>
        <end position="238"/>
    </location>
</feature>
<name>A0AA36C8U6_9BILA</name>
<feature type="region of interest" description="Disordered" evidence="1">
    <location>
        <begin position="226"/>
        <end position="258"/>
    </location>
</feature>
<evidence type="ECO:0000313" key="4">
    <source>
        <dbReference type="Proteomes" id="UP001177023"/>
    </source>
</evidence>